<dbReference type="InterPro" id="IPR001750">
    <property type="entry name" value="ND/Mrp_TM"/>
</dbReference>
<dbReference type="GO" id="GO:0005886">
    <property type="term" value="C:plasma membrane"/>
    <property type="evidence" value="ECO:0007669"/>
    <property type="project" value="UniProtKB-SubCell"/>
</dbReference>
<proteinExistence type="predicted"/>
<reference evidence="8 9" key="1">
    <citation type="journal article" date="2016" name="Genome Announc.">
        <title>Complete genome sequence of the hyperthermophilic and piezophilic archaeon Thermococcus barophilus Ch5, capable of growth at the expense of hydrogenogenesis from carbon monoxide and formate.</title>
        <authorList>
            <person name="Oger P."/>
            <person name="Sokolova T.G."/>
            <person name="Kozhevnikova D.A."/>
            <person name="Taranov E.A."/>
            <person name="Vannier P."/>
            <person name="Lee H.S."/>
            <person name="Kwon K.K."/>
            <person name="Kang S.G."/>
            <person name="Lee J.H."/>
            <person name="Bonch-Osmolovskaya E.A."/>
            <person name="Lebedinsky A.V."/>
        </authorList>
    </citation>
    <scope>NUCLEOTIDE SEQUENCE [LARGE SCALE GENOMIC DNA]</scope>
    <source>
        <strain evidence="9">Ch5</strain>
    </source>
</reference>
<feature type="transmembrane region" description="Helical" evidence="6">
    <location>
        <begin position="29"/>
        <end position="49"/>
    </location>
</feature>
<gene>
    <name evidence="8" type="primary">mbxH</name>
    <name evidence="8" type="ORF">TBCH5v1_1043</name>
</gene>
<evidence type="ECO:0000256" key="2">
    <source>
        <dbReference type="ARBA" id="ARBA00022475"/>
    </source>
</evidence>
<feature type="transmembrane region" description="Helical" evidence="6">
    <location>
        <begin position="205"/>
        <end position="228"/>
    </location>
</feature>
<feature type="domain" description="NADH:quinone oxidoreductase/Mrp antiporter transmembrane" evidence="7">
    <location>
        <begin position="129"/>
        <end position="414"/>
    </location>
</feature>
<dbReference type="PANTHER" id="PTHR42703">
    <property type="entry name" value="NADH DEHYDROGENASE"/>
    <property type="match status" value="1"/>
</dbReference>
<feature type="transmembrane region" description="Helical" evidence="6">
    <location>
        <begin position="331"/>
        <end position="350"/>
    </location>
</feature>
<comment type="subcellular location">
    <subcellularLocation>
        <location evidence="1">Cell membrane</location>
        <topology evidence="1">Multi-pass membrane protein</topology>
    </subcellularLocation>
</comment>
<feature type="transmembrane region" description="Helical" evidence="6">
    <location>
        <begin position="301"/>
        <end position="319"/>
    </location>
</feature>
<evidence type="ECO:0000256" key="6">
    <source>
        <dbReference type="SAM" id="Phobius"/>
    </source>
</evidence>
<feature type="transmembrane region" description="Helical" evidence="6">
    <location>
        <begin position="110"/>
        <end position="127"/>
    </location>
</feature>
<feature type="transmembrane region" description="Helical" evidence="6">
    <location>
        <begin position="133"/>
        <end position="151"/>
    </location>
</feature>
<dbReference type="RefSeq" id="WP_056933747.1">
    <property type="nucleotide sequence ID" value="NZ_CP013050.1"/>
</dbReference>
<dbReference type="Proteomes" id="UP000066042">
    <property type="component" value="Chromosome"/>
</dbReference>
<organism evidence="8 9">
    <name type="scientific">Thermococcus barophilus</name>
    <dbReference type="NCBI Taxonomy" id="55802"/>
    <lineage>
        <taxon>Archaea</taxon>
        <taxon>Methanobacteriati</taxon>
        <taxon>Methanobacteriota</taxon>
        <taxon>Thermococci</taxon>
        <taxon>Thermococcales</taxon>
        <taxon>Thermococcaceae</taxon>
        <taxon>Thermococcus</taxon>
    </lineage>
</organism>
<feature type="transmembrane region" description="Helical" evidence="6">
    <location>
        <begin position="240"/>
        <end position="263"/>
    </location>
</feature>
<dbReference type="GeneID" id="26136308"/>
<name>A0A0S1XB18_THEBA</name>
<evidence type="ECO:0000313" key="9">
    <source>
        <dbReference type="Proteomes" id="UP000066042"/>
    </source>
</evidence>
<evidence type="ECO:0000256" key="3">
    <source>
        <dbReference type="ARBA" id="ARBA00022692"/>
    </source>
</evidence>
<accession>A0A0S1XB18</accession>
<evidence type="ECO:0000256" key="5">
    <source>
        <dbReference type="ARBA" id="ARBA00023136"/>
    </source>
</evidence>
<feature type="transmembrane region" description="Helical" evidence="6">
    <location>
        <begin position="269"/>
        <end position="289"/>
    </location>
</feature>
<feature type="transmembrane region" description="Helical" evidence="6">
    <location>
        <begin position="75"/>
        <end position="98"/>
    </location>
</feature>
<feature type="transmembrane region" description="Helical" evidence="6">
    <location>
        <begin position="444"/>
        <end position="463"/>
    </location>
</feature>
<evidence type="ECO:0000259" key="7">
    <source>
        <dbReference type="Pfam" id="PF00361"/>
    </source>
</evidence>
<evidence type="ECO:0000256" key="4">
    <source>
        <dbReference type="ARBA" id="ARBA00022989"/>
    </source>
</evidence>
<dbReference type="EMBL" id="CP013050">
    <property type="protein sequence ID" value="ALM74986.1"/>
    <property type="molecule type" value="Genomic_DNA"/>
</dbReference>
<dbReference type="PATRIC" id="fig|55802.8.peg.1033"/>
<evidence type="ECO:0000313" key="8">
    <source>
        <dbReference type="EMBL" id="ALM74986.1"/>
    </source>
</evidence>
<protein>
    <submittedName>
        <fullName evidence="8">Membrane-bound oxidoreductase subunit MbxH (Na+/H+ antiporter module subunit)</fullName>
    </submittedName>
</protein>
<evidence type="ECO:0000256" key="1">
    <source>
        <dbReference type="ARBA" id="ARBA00004651"/>
    </source>
</evidence>
<feature type="transmembrane region" description="Helical" evidence="6">
    <location>
        <begin position="6"/>
        <end position="22"/>
    </location>
</feature>
<dbReference type="PRINTS" id="PR01434">
    <property type="entry name" value="NADHDHGNASE5"/>
</dbReference>
<keyword evidence="3 6" id="KW-0812">Transmembrane</keyword>
<feature type="transmembrane region" description="Helical" evidence="6">
    <location>
        <begin position="403"/>
        <end position="424"/>
    </location>
</feature>
<keyword evidence="4 6" id="KW-1133">Transmembrane helix</keyword>
<dbReference type="STRING" id="55802.TBCH5v1_1043"/>
<dbReference type="PANTHER" id="PTHR42703:SF1">
    <property type="entry name" value="NA(+)_H(+) ANTIPORTER SUBUNIT D1"/>
    <property type="match status" value="1"/>
</dbReference>
<keyword evidence="2" id="KW-1003">Cell membrane</keyword>
<feature type="transmembrane region" description="Helical" evidence="6">
    <location>
        <begin position="163"/>
        <end position="185"/>
    </location>
</feature>
<feature type="transmembrane region" description="Helical" evidence="6">
    <location>
        <begin position="371"/>
        <end position="391"/>
    </location>
</feature>
<dbReference type="InterPro" id="IPR050586">
    <property type="entry name" value="CPA3_Na-H_Antiporter_D"/>
</dbReference>
<dbReference type="AlphaFoldDB" id="A0A0S1XB18"/>
<dbReference type="Pfam" id="PF00361">
    <property type="entry name" value="Proton_antipo_M"/>
    <property type="match status" value="1"/>
</dbReference>
<dbReference type="NCBIfam" id="NF006241">
    <property type="entry name" value="PRK08377.1"/>
    <property type="match status" value="1"/>
</dbReference>
<keyword evidence="5 6" id="KW-0472">Membrane</keyword>
<sequence length="496" mass="53437">MMQYASILIALPLFSAFLVPLIKRAGKKVILYYLSLVTLIQTGIAAWVFKEVYTTGKPIIVIAGGFKPPVGINLYIGHFAALFILIIAIVSFFMTVFSTKAIAVEPIDKYAMLFLLLMLGSTGMIATGDIFNLFVFMEITAISAYALTGYNKTGEASEAAMKYIVLGGIGSSFFLVGIALLYGSLGTLNLAQIAILASKINPTVAQAALALLVFGLAVEAELFPLNAWAPDAYQASPHPVTVMFSAFVVKAGIYAMIRIVYLFKDTQAFMGILSLLLILGTLTVIVGELSALRQTNVKRMLAYSSIAQIGLIAVGFGVATPQAIDAAVFHMLNHAIVKTLMFLAVGYVAVKFGSPQIENFRGLGKRMPLTAFAITVGAISIVGIPLFNIFWSKFKLLLAALQVGKTGIVALILGASLVEAVYYFRLLHLMWFEEGKGEKVEEDLALGIIMLLLVALIVVIGVYPDFVWGIVQKASADLYDVAQYIKNVPLLQGVSP</sequence>